<dbReference type="RefSeq" id="WP_218633335.1">
    <property type="nucleotide sequence ID" value="NZ_JAHVAH010000001.1"/>
</dbReference>
<name>A0ABS6V8H1_9SPHN</name>
<gene>
    <name evidence="3" type="primary">msrB</name>
    <name evidence="3" type="ORF">KTQ36_09010</name>
</gene>
<dbReference type="PANTHER" id="PTHR10173:SF57">
    <property type="entry name" value="PEPTIDE-METHIONINE (R)-S-OXIDE REDUCTASE"/>
    <property type="match status" value="1"/>
</dbReference>
<proteinExistence type="predicted"/>
<feature type="domain" description="MsrB" evidence="2">
    <location>
        <begin position="44"/>
        <end position="165"/>
    </location>
</feature>
<dbReference type="Proteomes" id="UP000698028">
    <property type="component" value="Unassembled WGS sequence"/>
</dbReference>
<keyword evidence="4" id="KW-1185">Reference proteome</keyword>
<organism evidence="3 4">
    <name type="scientific">Sphingomicrobium clamense</name>
    <dbReference type="NCBI Taxonomy" id="2851013"/>
    <lineage>
        <taxon>Bacteria</taxon>
        <taxon>Pseudomonadati</taxon>
        <taxon>Pseudomonadota</taxon>
        <taxon>Alphaproteobacteria</taxon>
        <taxon>Sphingomonadales</taxon>
        <taxon>Sphingomonadaceae</taxon>
        <taxon>Sphingomicrobium</taxon>
    </lineage>
</organism>
<accession>A0ABS6V8H1</accession>
<evidence type="ECO:0000259" key="2">
    <source>
        <dbReference type="PROSITE" id="PS51790"/>
    </source>
</evidence>
<evidence type="ECO:0000313" key="3">
    <source>
        <dbReference type="EMBL" id="MBW0145432.1"/>
    </source>
</evidence>
<dbReference type="GO" id="GO:0033743">
    <property type="term" value="F:peptide-methionine (R)-S-oxide reductase activity"/>
    <property type="evidence" value="ECO:0007669"/>
    <property type="project" value="UniProtKB-EC"/>
</dbReference>
<dbReference type="EMBL" id="JAHVAH010000001">
    <property type="protein sequence ID" value="MBW0145432.1"/>
    <property type="molecule type" value="Genomic_DNA"/>
</dbReference>
<feature type="chain" id="PRO_5046700763" evidence="1">
    <location>
        <begin position="23"/>
        <end position="165"/>
    </location>
</feature>
<protein>
    <submittedName>
        <fullName evidence="3">Peptide-methionine (R)-S-oxide reductase MsrB</fullName>
        <ecNumber evidence="3">1.8.4.12</ecNumber>
    </submittedName>
</protein>
<keyword evidence="3" id="KW-0560">Oxidoreductase</keyword>
<sequence length="165" mass="18312">MTQLHRRALLGLLGTGSLAAFALGGKRAEANPHGSHRHPVTLSDAAWQKKLGPKRYRILRKAGTEPPFSHRYNDEKRAGMYHCAGCDTPLFSSRTKYDSRSGWPAFWAAEDGVIHYARDTSMFMTRTEEHCARCGGHLGHVFDDGPQPTGKRHCINGLALKFKPA</sequence>
<dbReference type="PROSITE" id="PS51318">
    <property type="entry name" value="TAT"/>
    <property type="match status" value="1"/>
</dbReference>
<dbReference type="PROSITE" id="PS51790">
    <property type="entry name" value="MSRB"/>
    <property type="match status" value="1"/>
</dbReference>
<keyword evidence="1" id="KW-0732">Signal</keyword>
<dbReference type="Pfam" id="PF01641">
    <property type="entry name" value="SelR"/>
    <property type="match status" value="1"/>
</dbReference>
<feature type="signal peptide" evidence="1">
    <location>
        <begin position="1"/>
        <end position="22"/>
    </location>
</feature>
<comment type="caution">
    <text evidence="3">The sequence shown here is derived from an EMBL/GenBank/DDBJ whole genome shotgun (WGS) entry which is preliminary data.</text>
</comment>
<dbReference type="NCBIfam" id="TIGR00357">
    <property type="entry name" value="peptide-methionine (R)-S-oxide reductase MsrB"/>
    <property type="match status" value="1"/>
</dbReference>
<reference evidence="3 4" key="1">
    <citation type="submission" date="2021-07" db="EMBL/GenBank/DDBJ databases">
        <title>The draft genome sequence of Sphingomicrobium sp. B8.</title>
        <authorList>
            <person name="Mu L."/>
        </authorList>
    </citation>
    <scope>NUCLEOTIDE SEQUENCE [LARGE SCALE GENOMIC DNA]</scope>
    <source>
        <strain evidence="3 4">B8</strain>
    </source>
</reference>
<dbReference type="InterPro" id="IPR028427">
    <property type="entry name" value="Met_Sox_Rdtase_MsrB"/>
</dbReference>
<dbReference type="InterPro" id="IPR006311">
    <property type="entry name" value="TAT_signal"/>
</dbReference>
<evidence type="ECO:0000256" key="1">
    <source>
        <dbReference type="SAM" id="SignalP"/>
    </source>
</evidence>
<evidence type="ECO:0000313" key="4">
    <source>
        <dbReference type="Proteomes" id="UP000698028"/>
    </source>
</evidence>
<dbReference type="InterPro" id="IPR002579">
    <property type="entry name" value="Met_Sox_Rdtase_MsrB_dom"/>
</dbReference>
<dbReference type="PANTHER" id="PTHR10173">
    <property type="entry name" value="METHIONINE SULFOXIDE REDUCTASE"/>
    <property type="match status" value="1"/>
</dbReference>
<dbReference type="EC" id="1.8.4.12" evidence="3"/>